<dbReference type="InterPro" id="IPR038561">
    <property type="entry name" value="SoxD_sf"/>
</dbReference>
<dbReference type="Gene3D" id="3.30.2270.10">
    <property type="entry name" value="Folate-binding superfamily"/>
    <property type="match status" value="1"/>
</dbReference>
<keyword evidence="2" id="KW-1185">Reference proteome</keyword>
<dbReference type="InterPro" id="IPR006279">
    <property type="entry name" value="SoxD"/>
</dbReference>
<gene>
    <name evidence="1" type="ORF">OUY22_27250</name>
</gene>
<evidence type="ECO:0000313" key="2">
    <source>
        <dbReference type="Proteomes" id="UP001144036"/>
    </source>
</evidence>
<proteinExistence type="predicted"/>
<accession>A0ABT4SIT6</accession>
<comment type="caution">
    <text evidence="1">The sequence shown here is derived from an EMBL/GenBank/DDBJ whole genome shotgun (WGS) entry which is preliminary data.</text>
</comment>
<dbReference type="Pfam" id="PF04267">
    <property type="entry name" value="SoxD"/>
    <property type="match status" value="1"/>
</dbReference>
<name>A0ABT4SIT6_9ACTN</name>
<organism evidence="1 2">
    <name type="scientific">Nonomuraea corallina</name>
    <dbReference type="NCBI Taxonomy" id="2989783"/>
    <lineage>
        <taxon>Bacteria</taxon>
        <taxon>Bacillati</taxon>
        <taxon>Actinomycetota</taxon>
        <taxon>Actinomycetes</taxon>
        <taxon>Streptosporangiales</taxon>
        <taxon>Streptosporangiaceae</taxon>
        <taxon>Nonomuraea</taxon>
    </lineage>
</organism>
<evidence type="ECO:0000313" key="1">
    <source>
        <dbReference type="EMBL" id="MDA0637117.1"/>
    </source>
</evidence>
<dbReference type="RefSeq" id="WP_270158028.1">
    <property type="nucleotide sequence ID" value="NZ_JAPNNL010000138.1"/>
</dbReference>
<sequence>MMLLDCPFCGPRDENEFHYGGQAGVAYPEAPGELSDSEWAAYVFMRDNPRGWFHERWFHALGCRTWFTVERHTVTHEIRKAP</sequence>
<reference evidence="1" key="1">
    <citation type="submission" date="2022-11" db="EMBL/GenBank/DDBJ databases">
        <title>Nonomuraea corallina sp. nov., a new species of the genus Nonomuraea isolated from sea side sediment in Thai sea.</title>
        <authorList>
            <person name="Ngamcharungchit C."/>
            <person name="Matsumoto A."/>
            <person name="Suriyachadkun C."/>
            <person name="Panbangred W."/>
            <person name="Inahashi Y."/>
            <person name="Intra B."/>
        </authorList>
    </citation>
    <scope>NUCLEOTIDE SEQUENCE</scope>
    <source>
        <strain evidence="1">MCN248</strain>
    </source>
</reference>
<protein>
    <submittedName>
        <fullName evidence="1">Sarcosine oxidase subunit delta</fullName>
    </submittedName>
</protein>
<dbReference type="Proteomes" id="UP001144036">
    <property type="component" value="Unassembled WGS sequence"/>
</dbReference>
<dbReference type="EMBL" id="JAPNNL010000138">
    <property type="protein sequence ID" value="MDA0637117.1"/>
    <property type="molecule type" value="Genomic_DNA"/>
</dbReference>